<dbReference type="GO" id="GO:0008270">
    <property type="term" value="F:zinc ion binding"/>
    <property type="evidence" value="ECO:0007669"/>
    <property type="project" value="UniProtKB-KW"/>
</dbReference>
<protein>
    <recommendedName>
        <fullName evidence="5">BRF2-like C-terminal domain-containing protein</fullName>
    </recommendedName>
</protein>
<dbReference type="Pfam" id="PF21886">
    <property type="entry name" value="BRF2-like_C_cyclin_rpt"/>
    <property type="match status" value="1"/>
</dbReference>
<dbReference type="InterPro" id="IPR053340">
    <property type="entry name" value="PTF2"/>
</dbReference>
<keyword evidence="4" id="KW-0804">Transcription</keyword>
<dbReference type="AlphaFoldDB" id="A0A7N0T4I0"/>
<dbReference type="EnsemblPlants" id="Kaladp0021s0110.2.v1.1">
    <property type="protein sequence ID" value="Kaladp0021s0110.2.v1.1.CDS.1"/>
    <property type="gene ID" value="Kaladp0021s0110.v1.1"/>
</dbReference>
<dbReference type="PANTHER" id="PTHR48428:SF1">
    <property type="entry name" value="PLANT-SPECIFIC TFIIB-RELATED PROTEIN PTF2"/>
    <property type="match status" value="1"/>
</dbReference>
<sequence length="534" mass="59974">MESSDLCSSCGSASFTRDDYTEALVCSSCGIVQEFDRFDAQIGGLNGPTGHFVRIGGTGLGNDYSYKERKIANAKKSIDELALKLNLSDEKLIEVSEMVSRITEGEFGDGNWFPVLIGACCYVVMRSDNKSLPIAEVSDAIGSDIYELGRMVSRVVEHLDLKLPEFDIVASFERAVKVSESFKALPVEQVEVMRKQGVFVLQCAVKWFLTTGRQPVPMVVAVLFFVSKLNKIGLRIDVLAKELKGNVLTCRKRYKELLETLVKVAQALPWGKDVTAKNIMANAHFVIRYMEMKAMAAKPVEKRSFLERIRIDMGEVVNECLKKDTIYSSYESNESYEEYDSKYYEVGDKSEAKSLHQKEESKIPHDSLAAIYKNFLNNVAEARSRGEHDAIGVKRKRDYDVMDSMEWWTGESELSQSLMLDTALDLDIGWDDALPPSYISGCKEYEKRKEKIKAVKLGIERVMNPNSSDAGSNEAQALCVPDMVVPPKETHALDWEDLIIEKLLLGNEREEEIEKGHYSTLLALNGSSDVDFKK</sequence>
<keyword evidence="2" id="KW-0862">Zinc</keyword>
<dbReference type="CDD" id="cd00043">
    <property type="entry name" value="CYCLIN_SF"/>
    <property type="match status" value="1"/>
</dbReference>
<dbReference type="PANTHER" id="PTHR48428">
    <property type="entry name" value="PLANT-SPECIFIC TFIIB-RELATED PROTEIN PTF2"/>
    <property type="match status" value="1"/>
</dbReference>
<organism evidence="6 7">
    <name type="scientific">Kalanchoe fedtschenkoi</name>
    <name type="common">Lavender scallops</name>
    <name type="synonym">South American air plant</name>
    <dbReference type="NCBI Taxonomy" id="63787"/>
    <lineage>
        <taxon>Eukaryota</taxon>
        <taxon>Viridiplantae</taxon>
        <taxon>Streptophyta</taxon>
        <taxon>Embryophyta</taxon>
        <taxon>Tracheophyta</taxon>
        <taxon>Spermatophyta</taxon>
        <taxon>Magnoliopsida</taxon>
        <taxon>eudicotyledons</taxon>
        <taxon>Gunneridae</taxon>
        <taxon>Pentapetalae</taxon>
        <taxon>Saxifragales</taxon>
        <taxon>Crassulaceae</taxon>
        <taxon>Kalanchoe</taxon>
    </lineage>
</organism>
<dbReference type="Proteomes" id="UP000594263">
    <property type="component" value="Unplaced"/>
</dbReference>
<evidence type="ECO:0000313" key="6">
    <source>
        <dbReference type="EnsemblPlants" id="Kaladp0021s0110.1.v1.1.CDS.1"/>
    </source>
</evidence>
<dbReference type="InterPro" id="IPR036915">
    <property type="entry name" value="Cyclin-like_sf"/>
</dbReference>
<dbReference type="InterPro" id="IPR000812">
    <property type="entry name" value="TFIIB"/>
</dbReference>
<evidence type="ECO:0000256" key="3">
    <source>
        <dbReference type="ARBA" id="ARBA00023015"/>
    </source>
</evidence>
<dbReference type="SUPFAM" id="SSF47954">
    <property type="entry name" value="Cyclin-like"/>
    <property type="match status" value="2"/>
</dbReference>
<evidence type="ECO:0000256" key="4">
    <source>
        <dbReference type="ARBA" id="ARBA00023163"/>
    </source>
</evidence>
<dbReference type="Gramene" id="Kaladp0021s0110.2.v1.1">
    <property type="protein sequence ID" value="Kaladp0021s0110.2.v1.1.CDS.1"/>
    <property type="gene ID" value="Kaladp0021s0110.v1.1"/>
</dbReference>
<dbReference type="OMA" id="GWTKDMV"/>
<keyword evidence="3" id="KW-0805">Transcription regulation</keyword>
<dbReference type="Gene3D" id="1.10.472.10">
    <property type="entry name" value="Cyclin-like"/>
    <property type="match status" value="2"/>
</dbReference>
<reference evidence="6" key="1">
    <citation type="submission" date="2021-01" db="UniProtKB">
        <authorList>
            <consortium name="EnsemblPlants"/>
        </authorList>
    </citation>
    <scope>IDENTIFICATION</scope>
</reference>
<dbReference type="InterPro" id="IPR054078">
    <property type="entry name" value="BRF2-like_C"/>
</dbReference>
<proteinExistence type="predicted"/>
<keyword evidence="1" id="KW-0863">Zinc-finger</keyword>
<feature type="domain" description="BRF2-like C-terminal" evidence="5">
    <location>
        <begin position="169"/>
        <end position="275"/>
    </location>
</feature>
<evidence type="ECO:0000313" key="7">
    <source>
        <dbReference type="Proteomes" id="UP000594263"/>
    </source>
</evidence>
<evidence type="ECO:0000256" key="1">
    <source>
        <dbReference type="ARBA" id="ARBA00022771"/>
    </source>
</evidence>
<dbReference type="GO" id="GO:0070897">
    <property type="term" value="P:transcription preinitiation complex assembly"/>
    <property type="evidence" value="ECO:0007669"/>
    <property type="project" value="InterPro"/>
</dbReference>
<accession>A0A7N0T4I0</accession>
<name>A0A7N0T4I0_KALFE</name>
<evidence type="ECO:0000259" key="5">
    <source>
        <dbReference type="Pfam" id="PF21886"/>
    </source>
</evidence>
<keyword evidence="1" id="KW-0479">Metal-binding</keyword>
<evidence type="ECO:0000256" key="2">
    <source>
        <dbReference type="ARBA" id="ARBA00022833"/>
    </source>
</evidence>
<dbReference type="PRINTS" id="PR00685">
    <property type="entry name" value="TIFACTORIIB"/>
</dbReference>
<dbReference type="Gramene" id="Kaladp0021s0110.1.v1.1">
    <property type="protein sequence ID" value="Kaladp0021s0110.1.v1.1.CDS.1"/>
    <property type="gene ID" value="Kaladp0021s0110.v1.1"/>
</dbReference>
<dbReference type="EnsemblPlants" id="Kaladp0021s0110.1.v1.1">
    <property type="protein sequence ID" value="Kaladp0021s0110.1.v1.1.CDS.1"/>
    <property type="gene ID" value="Kaladp0021s0110.v1.1"/>
</dbReference>
<keyword evidence="7" id="KW-1185">Reference proteome</keyword>